<accession>A0ACA8DSV2</accession>
<sequence>MSSILVLKDDENEGSNNSAKLLAGLIKDCDVVALANERKDSERFIYNENGVRKFNSTRLKKKGLLKQLFLFFKDIKNFHVFFKTKPCTTVILNNLLMFNILIAAIINKVKIYVFIRELHMPKLLVLIYVALSKSGKVCVLSNNAAINSKYPSLNAILVENFVDVEPVFHSKPITSKVIKVLAVGSIYDLKNQKLLISILIELNKVSDYNFSIHHFGTIICEKYKLELDKEIMLNGLQESIIFHGKIENSVLKSLYKNFDLYIQTSKSEGMSRALMDAINNGLFCIASDVGDTSRLISNDCGVLFTEKNYKEKLIGIDDFLLSKEKYTRNAYSNLEANFSKSIISKKLFSLGFEVNDE</sequence>
<dbReference type="EMBL" id="CP011011">
    <property type="protein sequence ID" value="ATC81063.1"/>
    <property type="molecule type" value="Genomic_DNA"/>
</dbReference>
<protein>
    <submittedName>
        <fullName evidence="1">Uncharacterized protein</fullName>
    </submittedName>
</protein>
<dbReference type="Proteomes" id="UP000217277">
    <property type="component" value="Chromosome I"/>
</dbReference>
<organism evidence="1 2">
    <name type="scientific">Pseudoalteromonas agarivorans DSM 14585</name>
    <dbReference type="NCBI Taxonomy" id="1312369"/>
    <lineage>
        <taxon>Bacteria</taxon>
        <taxon>Pseudomonadati</taxon>
        <taxon>Pseudomonadota</taxon>
        <taxon>Gammaproteobacteria</taxon>
        <taxon>Alteromonadales</taxon>
        <taxon>Pseudoalteromonadaceae</taxon>
        <taxon>Pseudoalteromonas</taxon>
    </lineage>
</organism>
<proteinExistence type="predicted"/>
<evidence type="ECO:0000313" key="2">
    <source>
        <dbReference type="Proteomes" id="UP000217277"/>
    </source>
</evidence>
<reference evidence="1" key="1">
    <citation type="submission" date="2015-03" db="EMBL/GenBank/DDBJ databases">
        <authorList>
            <person name="Xie B.-B."/>
            <person name="Rong J.-C."/>
            <person name="Qin Q.-L."/>
            <person name="Zhang Y.-Z."/>
        </authorList>
    </citation>
    <scope>NUCLEOTIDE SEQUENCE</scope>
    <source>
        <strain evidence="1">DSM 14585</strain>
    </source>
</reference>
<evidence type="ECO:0000313" key="1">
    <source>
        <dbReference type="EMBL" id="ATC81063.1"/>
    </source>
</evidence>
<gene>
    <name evidence="1" type="ORF">PAGA_a0509</name>
</gene>
<keyword evidence="2" id="KW-1185">Reference proteome</keyword>
<name>A0ACA8DSV2_9GAMM</name>